<evidence type="ECO:0000259" key="6">
    <source>
        <dbReference type="PROSITE" id="PS51462"/>
    </source>
</evidence>
<dbReference type="PANTHER" id="PTHR43046:SF12">
    <property type="entry name" value="GDP-MANNOSE MANNOSYL HYDROLASE"/>
    <property type="match status" value="1"/>
</dbReference>
<protein>
    <submittedName>
        <fullName evidence="7">NUDIX hydrolase</fullName>
    </submittedName>
</protein>
<dbReference type="OrthoDB" id="9804442at2"/>
<keyword evidence="4" id="KW-0460">Magnesium</keyword>
<proteinExistence type="inferred from homology"/>
<keyword evidence="3 5" id="KW-0378">Hydrolase</keyword>
<comment type="similarity">
    <text evidence="2 5">Belongs to the Nudix hydrolase family.</text>
</comment>
<evidence type="ECO:0000256" key="3">
    <source>
        <dbReference type="ARBA" id="ARBA00022801"/>
    </source>
</evidence>
<evidence type="ECO:0000313" key="7">
    <source>
        <dbReference type="EMBL" id="TCJ18075.1"/>
    </source>
</evidence>
<dbReference type="PANTHER" id="PTHR43046">
    <property type="entry name" value="GDP-MANNOSE MANNOSYL HYDROLASE"/>
    <property type="match status" value="1"/>
</dbReference>
<dbReference type="InterPro" id="IPR020476">
    <property type="entry name" value="Nudix_hydrolase"/>
</dbReference>
<dbReference type="AlphaFoldDB" id="A0A4R1BKX6"/>
<dbReference type="InterPro" id="IPR000086">
    <property type="entry name" value="NUDIX_hydrolase_dom"/>
</dbReference>
<dbReference type="InterPro" id="IPR020084">
    <property type="entry name" value="NUDIX_hydrolase_CS"/>
</dbReference>
<dbReference type="InterPro" id="IPR015797">
    <property type="entry name" value="NUDIX_hydrolase-like_dom_sf"/>
</dbReference>
<dbReference type="EMBL" id="SKBU01000013">
    <property type="protein sequence ID" value="TCJ18075.1"/>
    <property type="molecule type" value="Genomic_DNA"/>
</dbReference>
<evidence type="ECO:0000256" key="4">
    <source>
        <dbReference type="ARBA" id="ARBA00022842"/>
    </source>
</evidence>
<feature type="domain" description="Nudix hydrolase" evidence="6">
    <location>
        <begin position="149"/>
        <end position="279"/>
    </location>
</feature>
<dbReference type="Proteomes" id="UP000295244">
    <property type="component" value="Unassembled WGS sequence"/>
</dbReference>
<evidence type="ECO:0000256" key="5">
    <source>
        <dbReference type="RuleBase" id="RU003476"/>
    </source>
</evidence>
<keyword evidence="8" id="KW-1185">Reference proteome</keyword>
<dbReference type="Pfam" id="PF00293">
    <property type="entry name" value="NUDIX"/>
    <property type="match status" value="2"/>
</dbReference>
<comment type="caution">
    <text evidence="7">The sequence shown here is derived from an EMBL/GenBank/DDBJ whole genome shotgun (WGS) entry which is preliminary data.</text>
</comment>
<dbReference type="Gene3D" id="3.90.79.10">
    <property type="entry name" value="Nucleoside Triphosphate Pyrophosphohydrolase"/>
    <property type="match status" value="2"/>
</dbReference>
<name>A0A4R1BKX6_9ACTN</name>
<dbReference type="PRINTS" id="PR00502">
    <property type="entry name" value="NUDIXFAMILY"/>
</dbReference>
<evidence type="ECO:0000313" key="8">
    <source>
        <dbReference type="Proteomes" id="UP000295244"/>
    </source>
</evidence>
<feature type="domain" description="Nudix hydrolase" evidence="6">
    <location>
        <begin position="2"/>
        <end position="127"/>
    </location>
</feature>
<sequence>MKADLAGGILPVRPDGRFLLVLRPSGTWDPPAGRIAPGESFEEGAVREVYEETGLLVSPQRIAATWVGERPGGERLASITYIGRAPEGGVRLSGEHLDYRWVTAAEWRKLPSWWSERDIRRAARLAARLPEEPPEPPPPPAGPAAGIASANLGAGVVLVDPERRALLLRRRKPPAGLWENPGGMLEPGEDFEACARREALEETGIPAEPEAAWWTRVEPWRHPEDEELYAGVGFVARCAGGEVRLEGSAHDACRWATEAEWRRLRTWYTPEELDTLWATIDEL</sequence>
<dbReference type="CDD" id="cd02883">
    <property type="entry name" value="NUDIX_Hydrolase"/>
    <property type="match status" value="1"/>
</dbReference>
<dbReference type="SUPFAM" id="SSF55811">
    <property type="entry name" value="Nudix"/>
    <property type="match status" value="2"/>
</dbReference>
<comment type="cofactor">
    <cofactor evidence="1">
        <name>Mg(2+)</name>
        <dbReference type="ChEBI" id="CHEBI:18420"/>
    </cofactor>
</comment>
<dbReference type="PROSITE" id="PS00893">
    <property type="entry name" value="NUDIX_BOX"/>
    <property type="match status" value="2"/>
</dbReference>
<organism evidence="7 8">
    <name type="scientific">Rubrobacter taiwanensis</name>
    <dbReference type="NCBI Taxonomy" id="185139"/>
    <lineage>
        <taxon>Bacteria</taxon>
        <taxon>Bacillati</taxon>
        <taxon>Actinomycetota</taxon>
        <taxon>Rubrobacteria</taxon>
        <taxon>Rubrobacterales</taxon>
        <taxon>Rubrobacteraceae</taxon>
        <taxon>Rubrobacter</taxon>
    </lineage>
</organism>
<dbReference type="RefSeq" id="WP_132690164.1">
    <property type="nucleotide sequence ID" value="NZ_SKBU01000013.1"/>
</dbReference>
<accession>A0A4R1BKX6</accession>
<evidence type="ECO:0000256" key="1">
    <source>
        <dbReference type="ARBA" id="ARBA00001946"/>
    </source>
</evidence>
<evidence type="ECO:0000256" key="2">
    <source>
        <dbReference type="ARBA" id="ARBA00005582"/>
    </source>
</evidence>
<reference evidence="7 8" key="1">
    <citation type="submission" date="2019-03" db="EMBL/GenBank/DDBJ databases">
        <title>Whole genome sequence of a novel Rubrobacter taiwanensis strain, isolated from Yellowstone National Park.</title>
        <authorList>
            <person name="Freed S."/>
            <person name="Ramaley R.F."/>
            <person name="Kyndt J.A."/>
        </authorList>
    </citation>
    <scope>NUCLEOTIDE SEQUENCE [LARGE SCALE GENOMIC DNA]</scope>
    <source>
        <strain evidence="7 8">Yellowstone</strain>
    </source>
</reference>
<dbReference type="PROSITE" id="PS51462">
    <property type="entry name" value="NUDIX"/>
    <property type="match status" value="2"/>
</dbReference>
<dbReference type="GO" id="GO:0016787">
    <property type="term" value="F:hydrolase activity"/>
    <property type="evidence" value="ECO:0007669"/>
    <property type="project" value="UniProtKB-KW"/>
</dbReference>
<gene>
    <name evidence="7" type="ORF">E0L93_06560</name>
</gene>